<organism evidence="2 3">
    <name type="scientific">Neolentinus lepideus HHB14362 ss-1</name>
    <dbReference type="NCBI Taxonomy" id="1314782"/>
    <lineage>
        <taxon>Eukaryota</taxon>
        <taxon>Fungi</taxon>
        <taxon>Dikarya</taxon>
        <taxon>Basidiomycota</taxon>
        <taxon>Agaricomycotina</taxon>
        <taxon>Agaricomycetes</taxon>
        <taxon>Gloeophyllales</taxon>
        <taxon>Gloeophyllaceae</taxon>
        <taxon>Neolentinus</taxon>
    </lineage>
</organism>
<feature type="region of interest" description="Disordered" evidence="1">
    <location>
        <begin position="65"/>
        <end position="86"/>
    </location>
</feature>
<dbReference type="EMBL" id="KV425582">
    <property type="protein sequence ID" value="KZT23786.1"/>
    <property type="molecule type" value="Genomic_DNA"/>
</dbReference>
<protein>
    <submittedName>
        <fullName evidence="2">Uncharacterized protein</fullName>
    </submittedName>
</protein>
<evidence type="ECO:0000313" key="3">
    <source>
        <dbReference type="Proteomes" id="UP000076761"/>
    </source>
</evidence>
<dbReference type="Proteomes" id="UP000076761">
    <property type="component" value="Unassembled WGS sequence"/>
</dbReference>
<sequence length="86" mass="9184">MPSLNLSTVSLSSKSTQSSSATSSPISTMSDTSSKYAISLPPSYSQISLTPSQVEAQKADYAEMLEDDNMSWGKPSKLSKSSKSRK</sequence>
<dbReference type="AlphaFoldDB" id="A0A165RGP5"/>
<dbReference type="OrthoDB" id="10483556at2759"/>
<feature type="region of interest" description="Disordered" evidence="1">
    <location>
        <begin position="1"/>
        <end position="32"/>
    </location>
</feature>
<proteinExistence type="predicted"/>
<gene>
    <name evidence="2" type="ORF">NEOLEDRAFT_1179780</name>
</gene>
<keyword evidence="3" id="KW-1185">Reference proteome</keyword>
<reference evidence="2 3" key="1">
    <citation type="journal article" date="2016" name="Mol. Biol. Evol.">
        <title>Comparative Genomics of Early-Diverging Mushroom-Forming Fungi Provides Insights into the Origins of Lignocellulose Decay Capabilities.</title>
        <authorList>
            <person name="Nagy L.G."/>
            <person name="Riley R."/>
            <person name="Tritt A."/>
            <person name="Adam C."/>
            <person name="Daum C."/>
            <person name="Floudas D."/>
            <person name="Sun H."/>
            <person name="Yadav J.S."/>
            <person name="Pangilinan J."/>
            <person name="Larsson K.H."/>
            <person name="Matsuura K."/>
            <person name="Barry K."/>
            <person name="Labutti K."/>
            <person name="Kuo R."/>
            <person name="Ohm R.A."/>
            <person name="Bhattacharya S.S."/>
            <person name="Shirouzu T."/>
            <person name="Yoshinaga Y."/>
            <person name="Martin F.M."/>
            <person name="Grigoriev I.V."/>
            <person name="Hibbett D.S."/>
        </authorList>
    </citation>
    <scope>NUCLEOTIDE SEQUENCE [LARGE SCALE GENOMIC DNA]</scope>
    <source>
        <strain evidence="2 3">HHB14362 ss-1</strain>
    </source>
</reference>
<accession>A0A165RGP5</accession>
<dbReference type="InParanoid" id="A0A165RGP5"/>
<name>A0A165RGP5_9AGAM</name>
<evidence type="ECO:0000256" key="1">
    <source>
        <dbReference type="SAM" id="MobiDB-lite"/>
    </source>
</evidence>
<evidence type="ECO:0000313" key="2">
    <source>
        <dbReference type="EMBL" id="KZT23786.1"/>
    </source>
</evidence>